<reference evidence="2" key="1">
    <citation type="journal article" date="2019" name="Int. J. Syst. Evol. Microbiol.">
        <title>The Global Catalogue of Microorganisms (GCM) 10K type strain sequencing project: providing services to taxonomists for standard genome sequencing and annotation.</title>
        <authorList>
            <consortium name="The Broad Institute Genomics Platform"/>
            <consortium name="The Broad Institute Genome Sequencing Center for Infectious Disease"/>
            <person name="Wu L."/>
            <person name="Ma J."/>
        </authorList>
    </citation>
    <scope>NUCLEOTIDE SEQUENCE [LARGE SCALE GENOMIC DNA]</scope>
    <source>
        <strain evidence="2">CCM 2050</strain>
    </source>
</reference>
<dbReference type="RefSeq" id="WP_227691958.1">
    <property type="nucleotide sequence ID" value="NZ_CAJGZK010000027.1"/>
</dbReference>
<name>A0ABW1W7A6_9GAMM</name>
<gene>
    <name evidence="1" type="ORF">ACFP58_03665</name>
</gene>
<sequence length="45" mass="4985">MQVVSGGYGREQVHFVAPNADRLSDELDKFLSWFNTSSNEPPMAG</sequence>
<dbReference type="EMBL" id="JBHSTZ010000009">
    <property type="protein sequence ID" value="MFC6380573.1"/>
    <property type="molecule type" value="Genomic_DNA"/>
</dbReference>
<keyword evidence="2" id="KW-1185">Reference proteome</keyword>
<protein>
    <submittedName>
        <fullName evidence="1">Uncharacterized protein</fullName>
    </submittedName>
</protein>
<organism evidence="1 2">
    <name type="scientific">Psychrobacter glacincola</name>
    <dbReference type="NCBI Taxonomy" id="56810"/>
    <lineage>
        <taxon>Bacteria</taxon>
        <taxon>Pseudomonadati</taxon>
        <taxon>Pseudomonadota</taxon>
        <taxon>Gammaproteobacteria</taxon>
        <taxon>Moraxellales</taxon>
        <taxon>Moraxellaceae</taxon>
        <taxon>Psychrobacter</taxon>
    </lineage>
</organism>
<evidence type="ECO:0000313" key="1">
    <source>
        <dbReference type="EMBL" id="MFC6380573.1"/>
    </source>
</evidence>
<comment type="caution">
    <text evidence="1">The sequence shown here is derived from an EMBL/GenBank/DDBJ whole genome shotgun (WGS) entry which is preliminary data.</text>
</comment>
<accession>A0ABW1W7A6</accession>
<evidence type="ECO:0000313" key="2">
    <source>
        <dbReference type="Proteomes" id="UP001596264"/>
    </source>
</evidence>
<proteinExistence type="predicted"/>
<dbReference type="Proteomes" id="UP001596264">
    <property type="component" value="Unassembled WGS sequence"/>
</dbReference>